<name>H2EUZ5_9STRA</name>
<accession>H2EUZ5</accession>
<keyword evidence="4 10" id="KW-0547">Nucleotide-binding</keyword>
<evidence type="ECO:0000256" key="1">
    <source>
        <dbReference type="ARBA" id="ARBA00004170"/>
    </source>
</evidence>
<keyword evidence="6 10" id="KW-0653">Protein transport</keyword>
<keyword evidence="7 10" id="KW-1278">Translocase</keyword>
<dbReference type="CDD" id="cd18803">
    <property type="entry name" value="SF2_C_secA"/>
    <property type="match status" value="1"/>
</dbReference>
<dbReference type="SUPFAM" id="SSF81767">
    <property type="entry name" value="Pre-protein crosslinking domain of SecA"/>
    <property type="match status" value="1"/>
</dbReference>
<keyword evidence="3 10" id="KW-0813">Transport</keyword>
<dbReference type="InterPro" id="IPR036266">
    <property type="entry name" value="SecA_Wing/Scaffold_sf"/>
</dbReference>
<dbReference type="InterPro" id="IPR011115">
    <property type="entry name" value="SecA_DEAD"/>
</dbReference>
<evidence type="ECO:0000256" key="6">
    <source>
        <dbReference type="ARBA" id="ARBA00022927"/>
    </source>
</evidence>
<dbReference type="Pfam" id="PF21090">
    <property type="entry name" value="P-loop_SecA"/>
    <property type="match status" value="1"/>
</dbReference>
<evidence type="ECO:0000256" key="9">
    <source>
        <dbReference type="ARBA" id="ARBA00023136"/>
    </source>
</evidence>
<dbReference type="InterPro" id="IPR011116">
    <property type="entry name" value="SecA_Wing/Scaffold"/>
</dbReference>
<dbReference type="Gene3D" id="1.10.3060.10">
    <property type="entry name" value="Helical scaffold and wing domains of SecA"/>
    <property type="match status" value="1"/>
</dbReference>
<dbReference type="Gene3D" id="3.40.50.300">
    <property type="entry name" value="P-loop containing nucleotide triphosphate hydrolases"/>
    <property type="match status" value="2"/>
</dbReference>
<dbReference type="PROSITE" id="PS51196">
    <property type="entry name" value="SECA_MOTOR_DEAD"/>
    <property type="match status" value="1"/>
</dbReference>
<dbReference type="SMART" id="SM00958">
    <property type="entry name" value="SecA_PP_bind"/>
    <property type="match status" value="1"/>
</dbReference>
<dbReference type="SUPFAM" id="SSF81886">
    <property type="entry name" value="Helical scaffold and wing domains of SecA"/>
    <property type="match status" value="1"/>
</dbReference>
<reference evidence="14" key="1">
    <citation type="journal article" date="2012" name="Int J Biol">
        <title>Complete chloroplast genome sequence of freshwater araphid pennate diatom alga Synedra acus from Lake Baikal.</title>
        <authorList>
            <person name="Galachyants Y.P."/>
            <person name="Morozov A."/>
            <person name="Mardanov A.V."/>
            <person name="Beletsky A.V."/>
            <person name="Ravin N.V."/>
            <person name="Petrova D.P."/>
            <person name="Likhoshway Y.V."/>
        </authorList>
    </citation>
    <scope>NUCLEOTIDE SEQUENCE</scope>
    <source>
        <strain evidence="14">G9</strain>
    </source>
</reference>
<evidence type="ECO:0000256" key="3">
    <source>
        <dbReference type="ARBA" id="ARBA00022448"/>
    </source>
</evidence>
<keyword evidence="9 10" id="KW-0472">Membrane</keyword>
<protein>
    <recommendedName>
        <fullName evidence="10 11">Protein translocase subunit SecA</fullName>
        <ecNumber evidence="10">7.4.2.8</ecNumber>
    </recommendedName>
</protein>
<dbReference type="InterPro" id="IPR027417">
    <property type="entry name" value="P-loop_NTPase"/>
</dbReference>
<dbReference type="HAMAP" id="MF_01382">
    <property type="entry name" value="SecA"/>
    <property type="match status" value="1"/>
</dbReference>
<geneLocation type="chloroplast" evidence="14"/>
<organism evidence="14">
    <name type="scientific">Ulnaria acus</name>
    <dbReference type="NCBI Taxonomy" id="1436140"/>
    <lineage>
        <taxon>Eukaryota</taxon>
        <taxon>Sar</taxon>
        <taxon>Stramenopiles</taxon>
        <taxon>Ochrophyta</taxon>
        <taxon>Bacillariophyta</taxon>
        <taxon>Fragilariophyceae</taxon>
        <taxon>Fragilariophycidae</taxon>
        <taxon>Licmophorales</taxon>
        <taxon>Ulnariaceae</taxon>
        <taxon>Ulnaria</taxon>
    </lineage>
</organism>
<feature type="binding site" evidence="10">
    <location>
        <position position="89"/>
    </location>
    <ligand>
        <name>ATP</name>
        <dbReference type="ChEBI" id="CHEBI:30616"/>
    </ligand>
</feature>
<dbReference type="PROSITE" id="PS01312">
    <property type="entry name" value="SECA"/>
    <property type="match status" value="1"/>
</dbReference>
<dbReference type="Pfam" id="PF07516">
    <property type="entry name" value="SecA_SW"/>
    <property type="match status" value="1"/>
</dbReference>
<keyword evidence="14" id="KW-0150">Chloroplast</keyword>
<dbReference type="InterPro" id="IPR011130">
    <property type="entry name" value="SecA_preprotein_X-link_dom"/>
</dbReference>
<evidence type="ECO:0000256" key="7">
    <source>
        <dbReference type="ARBA" id="ARBA00022967"/>
    </source>
</evidence>
<dbReference type="RefSeq" id="YP_005089760.1">
    <property type="nucleotide sequence ID" value="NC_016731.1"/>
</dbReference>
<evidence type="ECO:0000256" key="8">
    <source>
        <dbReference type="ARBA" id="ARBA00023010"/>
    </source>
</evidence>
<dbReference type="EMBL" id="JQ088178">
    <property type="protein sequence ID" value="AEX37885.1"/>
    <property type="molecule type" value="Genomic_DNA"/>
</dbReference>
<dbReference type="Gene3D" id="3.90.1440.10">
    <property type="entry name" value="SecA, preprotein cross-linking domain"/>
    <property type="match status" value="1"/>
</dbReference>
<dbReference type="NCBIfam" id="TIGR00963">
    <property type="entry name" value="secA"/>
    <property type="match status" value="1"/>
</dbReference>
<comment type="function">
    <text evidence="10">Has a central role in coupling the hydrolysis of ATP to the transfer of proteins across the thylakoid membrane.</text>
</comment>
<feature type="binding site" evidence="10">
    <location>
        <position position="498"/>
    </location>
    <ligand>
        <name>ATP</name>
        <dbReference type="ChEBI" id="CHEBI:30616"/>
    </ligand>
</feature>
<keyword evidence="10" id="KW-0793">Thylakoid</keyword>
<proteinExistence type="inferred from homology"/>
<dbReference type="GO" id="GO:0009570">
    <property type="term" value="C:chloroplast stroma"/>
    <property type="evidence" value="ECO:0007669"/>
    <property type="project" value="UniProtKB-SubCell"/>
</dbReference>
<evidence type="ECO:0000256" key="4">
    <source>
        <dbReference type="ARBA" id="ARBA00022741"/>
    </source>
</evidence>
<evidence type="ECO:0000256" key="2">
    <source>
        <dbReference type="ARBA" id="ARBA00007650"/>
    </source>
</evidence>
<dbReference type="CDD" id="cd17928">
    <property type="entry name" value="DEXDc_SecA"/>
    <property type="match status" value="1"/>
</dbReference>
<dbReference type="InterPro" id="IPR020937">
    <property type="entry name" value="SecA_CS"/>
</dbReference>
<feature type="binding site" evidence="10">
    <location>
        <begin position="107"/>
        <end position="111"/>
    </location>
    <ligand>
        <name>ATP</name>
        <dbReference type="ChEBI" id="CHEBI:30616"/>
    </ligand>
</feature>
<dbReference type="EC" id="7.4.2.8" evidence="10"/>
<dbReference type="GO" id="GO:0008564">
    <property type="term" value="F:protein-exporting ATPase activity"/>
    <property type="evidence" value="ECO:0007669"/>
    <property type="project" value="UniProtKB-EC"/>
</dbReference>
<gene>
    <name evidence="10 14" type="primary">secA</name>
</gene>
<sequence>MIGIQFNNNKIFSNKTNVIPKQYQLLINDINELEKTLKDLTDIELRIESFKLQNEYKETQDLNSLISRSFALTRESSLRTLGLRHFDVQLMGGLVLNSNKIAEMKTGEGKTLVATLPASLNALTKKGVHIVTVNDYLANRDQVSMGQIYRFLGFDTGLIQAGMSQTERKENYQSDITYVTNYELTFDYLRDNTTLNRKDIVLPAFNYCIIDEVDSILIDEAQTPIILADTSKDTSVEKFIIASEITNYLEFNKHYIVDEKNKNVTLTELGSQQVEKIIQTQDLYNPRDPWIPYIINALKANSLFFNNIHYIIQANRIVIVDEFTGRIMPDRRWGDGLHQAIEAKEKLAIRPRTETQASITYQNFFLMYPKLSGMTGTGKTSEIEFEKIYNLVVEVIPTYKPTKRLDLPDLLYKDQFSKWNAIAQFCNSVSTTGQPLLIGTTTVEKSDMLAQLLNEYNLSYQILNAKPENVRRESEIVAQAGKKNSITISTNMAGRGTDIILGGNINFQIQKELYDILILAKTALKQFKNLNDFEKYKLRSVRHNLIQRIRRLKTITQRCSQKFFSVLLTLITDKNFIELSDIDVLRILQENDRVAIPSISYQCAIRFLLNDLIFSTQKHHKQENKIVKNLGGLCVVGTERNDSRRVDDQLRGRCGRQGDPGTSRFFVSLDDNLLRLFGGQKVQQFLRNQIPDDSPIESSMMTESLNNAQKQVEERAYEQRKNLFEYDEILDQQRSIIYFERRLVLESPSIRNNTLAYGEQIVCEFIKQVKKKEIDLNQMIKLFENLFGRNLNIKLISKNYSNLTEFDNLELQNYFFQEFWLTYQAKINQFSVYGNGNKIFRNFERQVTLLNINTVWQEHLEKISLLREAVGWRGYGQKNPLTEYKREAYLLFTERKEALIYFTLYQLFRGTII</sequence>
<evidence type="ECO:0000313" key="14">
    <source>
        <dbReference type="EMBL" id="AEX37885.1"/>
    </source>
</evidence>
<dbReference type="GO" id="GO:0009535">
    <property type="term" value="C:chloroplast thylakoid membrane"/>
    <property type="evidence" value="ECO:0007669"/>
    <property type="project" value="UniProtKB-SubCell"/>
</dbReference>
<dbReference type="PRINTS" id="PR00906">
    <property type="entry name" value="SECA"/>
</dbReference>
<keyword evidence="5 10" id="KW-0067">ATP-binding</keyword>
<evidence type="ECO:0000256" key="11">
    <source>
        <dbReference type="RuleBase" id="RU003874"/>
    </source>
</evidence>
<dbReference type="AlphaFoldDB" id="H2EUZ5"/>
<dbReference type="GeneID" id="11541593"/>
<dbReference type="GO" id="GO:0005524">
    <property type="term" value="F:ATP binding"/>
    <property type="evidence" value="ECO:0007669"/>
    <property type="project" value="UniProtKB-UniRule"/>
</dbReference>
<feature type="domain" description="Helicase ATP-binding" evidence="12">
    <location>
        <begin position="91"/>
        <end position="249"/>
    </location>
</feature>
<evidence type="ECO:0000256" key="5">
    <source>
        <dbReference type="ARBA" id="ARBA00022840"/>
    </source>
</evidence>
<dbReference type="FunFam" id="3.90.1440.10:FF:000003">
    <property type="entry name" value="Preprotein translocase SecA subunit"/>
    <property type="match status" value="1"/>
</dbReference>
<dbReference type="PANTHER" id="PTHR30612:SF0">
    <property type="entry name" value="CHLOROPLAST PROTEIN-TRANSPORTING ATPASE"/>
    <property type="match status" value="1"/>
</dbReference>
<evidence type="ECO:0000259" key="13">
    <source>
        <dbReference type="PROSITE" id="PS51196"/>
    </source>
</evidence>
<dbReference type="PANTHER" id="PTHR30612">
    <property type="entry name" value="SECA INNER MEMBRANE COMPONENT OF SEC PROTEIN SECRETION SYSTEM"/>
    <property type="match status" value="1"/>
</dbReference>
<dbReference type="InterPro" id="IPR000185">
    <property type="entry name" value="SecA"/>
</dbReference>
<comment type="similarity">
    <text evidence="2 10 11">Belongs to the SecA family.</text>
</comment>
<dbReference type="InterPro" id="IPR014001">
    <property type="entry name" value="Helicase_ATP-bd"/>
</dbReference>
<keyword evidence="8 10" id="KW-0811">Translocation</keyword>
<feature type="domain" description="SecA family profile" evidence="13">
    <location>
        <begin position="5"/>
        <end position="698"/>
    </location>
</feature>
<dbReference type="Pfam" id="PF01043">
    <property type="entry name" value="SecA_PP_bind"/>
    <property type="match status" value="1"/>
</dbReference>
<dbReference type="SUPFAM" id="SSF52540">
    <property type="entry name" value="P-loop containing nucleoside triphosphate hydrolases"/>
    <property type="match status" value="2"/>
</dbReference>
<dbReference type="InterPro" id="IPR044722">
    <property type="entry name" value="SecA_SF2_C"/>
</dbReference>
<evidence type="ECO:0000259" key="12">
    <source>
        <dbReference type="PROSITE" id="PS51192"/>
    </source>
</evidence>
<dbReference type="InterPro" id="IPR036670">
    <property type="entry name" value="SecA_X-link_sf"/>
</dbReference>
<dbReference type="PROSITE" id="PS51192">
    <property type="entry name" value="HELICASE_ATP_BIND_1"/>
    <property type="match status" value="1"/>
</dbReference>
<dbReference type="InterPro" id="IPR014018">
    <property type="entry name" value="SecA_motor_DEAD"/>
</dbReference>
<dbReference type="GO" id="GO:0017038">
    <property type="term" value="P:protein import"/>
    <property type="evidence" value="ECO:0007669"/>
    <property type="project" value="InterPro"/>
</dbReference>
<evidence type="ECO:0000256" key="10">
    <source>
        <dbReference type="HAMAP-Rule" id="MF_01382"/>
    </source>
</evidence>
<comment type="subcellular location">
    <subcellularLocation>
        <location evidence="1">Membrane</location>
        <topology evidence="1">Peripheral membrane protein</topology>
    </subcellularLocation>
    <subcellularLocation>
        <location evidence="10">Plastid</location>
        <location evidence="10">Chloroplast stroma</location>
    </subcellularLocation>
    <subcellularLocation>
        <location evidence="10">Plastid</location>
        <location evidence="10">Chloroplast thylakoid membrane</location>
        <topology evidence="10">Peripheral membrane protein</topology>
    </subcellularLocation>
    <text evidence="10">A minor fraction is associated with the chloroplast thylakoid membrane.</text>
</comment>
<keyword evidence="14" id="KW-0934">Plastid</keyword>
<dbReference type="SMART" id="SM00957">
    <property type="entry name" value="SecA_DEAD"/>
    <property type="match status" value="1"/>
</dbReference>
<comment type="catalytic activity">
    <reaction evidence="10">
        <text>ATP + H2O + cellular proteinSide 1 = ADP + phosphate + cellular proteinSide 2.</text>
        <dbReference type="EC" id="7.4.2.8"/>
    </reaction>
</comment>
<dbReference type="GO" id="GO:0065002">
    <property type="term" value="P:intracellular protein transmembrane transport"/>
    <property type="evidence" value="ECO:0007669"/>
    <property type="project" value="UniProtKB-UniRule"/>
</dbReference>
<dbReference type="Pfam" id="PF07517">
    <property type="entry name" value="SecA_DEAD"/>
    <property type="match status" value="1"/>
</dbReference>
<dbReference type="GO" id="GO:0006605">
    <property type="term" value="P:protein targeting"/>
    <property type="evidence" value="ECO:0007669"/>
    <property type="project" value="UniProtKB-UniRule"/>
</dbReference>